<dbReference type="EnsemblBacteria" id="BAC50500">
    <property type="protein sequence ID" value="BAC50500"/>
    <property type="gene ID" value="BAC50500"/>
</dbReference>
<dbReference type="FunFam" id="2.40.10.10:FF:000001">
    <property type="entry name" value="Periplasmic serine protease DegS"/>
    <property type="match status" value="1"/>
</dbReference>
<sequence length="371" mass="39109">MSKNSSVIKDRRFAAVLLLCASIAWSPVLAQVPDIRGGQIPTLAPVVRETTPSVVNISVHARVKEDNPLYRDPVFREFFDLPKQLEKEVQATGSGVIVDAERGYVLTANHVVAQISKAQVTTKDGRKFDAKLVGRDPATDVAVLQLQGLRGNLKAIPLGDSDRIEVGDFVIAIGNPFGLGQTVTSGIVSALGRTGLGKQGYEDFIQTDASINPGNSGGALINLRGQLVGINTAIISPGGGNVGIGFAVPINMARRVMEQLVQYGEVRRGQIGISIRDLGVDLAAKESYQGALIAEIASGSPAEQAGLQKGDIVKAVDGTPIRSASQLRNLIGLTPVGSRVELRFERNGAARSASVEVGPAKAVPVRRTADQ</sequence>
<dbReference type="FunCoup" id="H7C7Z2">
    <property type="interactions" value="712"/>
</dbReference>
<dbReference type="Gene3D" id="2.30.42.10">
    <property type="match status" value="1"/>
</dbReference>
<keyword evidence="4" id="KW-0720">Serine protease</keyword>
<dbReference type="PANTHER" id="PTHR43343:SF3">
    <property type="entry name" value="PROTEASE DO-LIKE 8, CHLOROPLASTIC"/>
    <property type="match status" value="1"/>
</dbReference>
<dbReference type="GO" id="GO:0004252">
    <property type="term" value="F:serine-type endopeptidase activity"/>
    <property type="evidence" value="ECO:0007669"/>
    <property type="project" value="InterPro"/>
</dbReference>
<accession>H7C7Z2</accession>
<comment type="similarity">
    <text evidence="1">Belongs to the peptidase S1C family.</text>
</comment>
<dbReference type="PhylomeDB" id="H7C7Z2"/>
<keyword evidence="2 7" id="KW-0645">Protease</keyword>
<dbReference type="InterPro" id="IPR001478">
    <property type="entry name" value="PDZ"/>
</dbReference>
<name>H7C7Z2_BRADU</name>
<evidence type="ECO:0000256" key="2">
    <source>
        <dbReference type="ARBA" id="ARBA00022670"/>
    </source>
</evidence>
<dbReference type="STRING" id="224911.AAV28_23550"/>
<proteinExistence type="inferred from homology"/>
<dbReference type="SUPFAM" id="SSF50494">
    <property type="entry name" value="Trypsin-like serine proteases"/>
    <property type="match status" value="1"/>
</dbReference>
<dbReference type="RefSeq" id="WP_011087991.1">
    <property type="nucleotide sequence ID" value="NC_004463.1"/>
</dbReference>
<evidence type="ECO:0000259" key="6">
    <source>
        <dbReference type="PROSITE" id="PS50106"/>
    </source>
</evidence>
<dbReference type="OrthoDB" id="7358927at2"/>
<dbReference type="HOGENOM" id="CLU_020120_1_2_5"/>
<keyword evidence="5" id="KW-0732">Signal</keyword>
<dbReference type="GO" id="GO:0006515">
    <property type="term" value="P:protein quality control for misfolded or incompletely synthesized proteins"/>
    <property type="evidence" value="ECO:0000318"/>
    <property type="project" value="GO_Central"/>
</dbReference>
<dbReference type="AlphaFoldDB" id="H7C7Z2"/>
<dbReference type="SMART" id="SM00228">
    <property type="entry name" value="PDZ"/>
    <property type="match status" value="1"/>
</dbReference>
<dbReference type="InterPro" id="IPR001940">
    <property type="entry name" value="Peptidase_S1C"/>
</dbReference>
<dbReference type="Pfam" id="PF13365">
    <property type="entry name" value="Trypsin_2"/>
    <property type="match status" value="1"/>
</dbReference>
<dbReference type="eggNOG" id="COG0265">
    <property type="taxonomic scope" value="Bacteria"/>
</dbReference>
<feature type="chain" id="PRO_5003608348" evidence="5">
    <location>
        <begin position="31"/>
        <end position="371"/>
    </location>
</feature>
<evidence type="ECO:0000313" key="7">
    <source>
        <dbReference type="EMBL" id="BAC50500.1"/>
    </source>
</evidence>
<evidence type="ECO:0000256" key="5">
    <source>
        <dbReference type="SAM" id="SignalP"/>
    </source>
</evidence>
<dbReference type="InterPro" id="IPR009003">
    <property type="entry name" value="Peptidase_S1_PA"/>
</dbReference>
<dbReference type="PATRIC" id="fig|224911.44.peg.5121"/>
<dbReference type="KEGG" id="bja:blr5235"/>
<dbReference type="PANTHER" id="PTHR43343">
    <property type="entry name" value="PEPTIDASE S12"/>
    <property type="match status" value="1"/>
</dbReference>
<evidence type="ECO:0000256" key="1">
    <source>
        <dbReference type="ARBA" id="ARBA00010541"/>
    </source>
</evidence>
<feature type="signal peptide" evidence="5">
    <location>
        <begin position="1"/>
        <end position="30"/>
    </location>
</feature>
<organism evidence="7 8">
    <name type="scientific">Bradyrhizobium diazoefficiens (strain JCM 10833 / BCRC 13528 / IAM 13628 / NBRC 14792 / USDA 110)</name>
    <dbReference type="NCBI Taxonomy" id="224911"/>
    <lineage>
        <taxon>Bacteria</taxon>
        <taxon>Pseudomonadati</taxon>
        <taxon>Pseudomonadota</taxon>
        <taxon>Alphaproteobacteria</taxon>
        <taxon>Hyphomicrobiales</taxon>
        <taxon>Nitrobacteraceae</taxon>
        <taxon>Bradyrhizobium</taxon>
    </lineage>
</organism>
<dbReference type="Gene3D" id="2.40.10.120">
    <property type="match status" value="1"/>
</dbReference>
<protein>
    <submittedName>
        <fullName evidence="7">Serine protease</fullName>
    </submittedName>
</protein>
<dbReference type="PRINTS" id="PR00834">
    <property type="entry name" value="PROTEASES2C"/>
</dbReference>
<dbReference type="InterPro" id="IPR036034">
    <property type="entry name" value="PDZ_sf"/>
</dbReference>
<dbReference type="Pfam" id="PF13180">
    <property type="entry name" value="PDZ_2"/>
    <property type="match status" value="1"/>
</dbReference>
<dbReference type="SUPFAM" id="SSF50156">
    <property type="entry name" value="PDZ domain-like"/>
    <property type="match status" value="1"/>
</dbReference>
<keyword evidence="8" id="KW-1185">Reference proteome</keyword>
<gene>
    <name evidence="7" type="primary">degP</name>
</gene>
<dbReference type="PROSITE" id="PS50106">
    <property type="entry name" value="PDZ"/>
    <property type="match status" value="1"/>
</dbReference>
<evidence type="ECO:0000256" key="4">
    <source>
        <dbReference type="ARBA" id="ARBA00022825"/>
    </source>
</evidence>
<feature type="domain" description="PDZ" evidence="6">
    <location>
        <begin position="260"/>
        <end position="348"/>
    </location>
</feature>
<dbReference type="InterPro" id="IPR051201">
    <property type="entry name" value="Chloro_Bact_Ser_Proteases"/>
</dbReference>
<dbReference type="GO" id="GO:0042597">
    <property type="term" value="C:periplasmic space"/>
    <property type="evidence" value="ECO:0000318"/>
    <property type="project" value="GO_Central"/>
</dbReference>
<evidence type="ECO:0000256" key="3">
    <source>
        <dbReference type="ARBA" id="ARBA00022801"/>
    </source>
</evidence>
<dbReference type="GeneID" id="46492230"/>
<dbReference type="InParanoid" id="H7C7Z2"/>
<evidence type="ECO:0000313" key="8">
    <source>
        <dbReference type="Proteomes" id="UP000002526"/>
    </source>
</evidence>
<reference evidence="8" key="1">
    <citation type="journal article" date="2002" name="DNA Res.">
        <title>Complete genomic sequence of nitrogen-fixing symbiotic bacterium Bradyrhizobium japonicum USDA110.</title>
        <authorList>
            <person name="Kaneko T."/>
            <person name="Nakamura Y."/>
            <person name="Sato S."/>
            <person name="Minamisawa K."/>
            <person name="Uchiumi T."/>
            <person name="Sasamoto S."/>
            <person name="Watanabe A."/>
            <person name="Idesawa K."/>
            <person name="Iriguchi M."/>
            <person name="Kawashima K."/>
            <person name="Kohara M."/>
            <person name="Matsumoto M."/>
            <person name="Shimpo S."/>
            <person name="Tsuruoka H."/>
            <person name="Wada T."/>
            <person name="Yamada M."/>
            <person name="Tabata S."/>
        </authorList>
    </citation>
    <scope>NUCLEOTIDE SEQUENCE [LARGE SCALE GENOMIC DNA]</scope>
    <source>
        <strain evidence="8">JCM 10833 / BCRC 13528 / IAM 13628 / NBRC 14792 / USDA 110</strain>
    </source>
</reference>
<dbReference type="EMBL" id="BA000040">
    <property type="protein sequence ID" value="BAC50500.1"/>
    <property type="molecule type" value="Genomic_DNA"/>
</dbReference>
<dbReference type="Proteomes" id="UP000002526">
    <property type="component" value="Chromosome"/>
</dbReference>
<keyword evidence="3" id="KW-0378">Hydrolase</keyword>